<evidence type="ECO:0000313" key="1">
    <source>
        <dbReference type="EMBL" id="GFG77220.1"/>
    </source>
</evidence>
<evidence type="ECO:0000313" key="2">
    <source>
        <dbReference type="Proteomes" id="UP000465240"/>
    </source>
</evidence>
<accession>A0ABQ1BYJ9</accession>
<keyword evidence="2" id="KW-1185">Reference proteome</keyword>
<proteinExistence type="predicted"/>
<protein>
    <submittedName>
        <fullName evidence="1">Uncharacterized protein</fullName>
    </submittedName>
</protein>
<name>A0ABQ1BYJ9_9MYCO</name>
<sequence>MVCVVWAAGGVTVADVEQAAIPRPAGRATSAGMQTDANSLFGTLISVPPAKSCVL</sequence>
<dbReference type="EMBL" id="BLKX01000001">
    <property type="protein sequence ID" value="GFG77220.1"/>
    <property type="molecule type" value="Genomic_DNA"/>
</dbReference>
<organism evidence="1 2">
    <name type="scientific">Mycobacterium paragordonae</name>
    <dbReference type="NCBI Taxonomy" id="1389713"/>
    <lineage>
        <taxon>Bacteria</taxon>
        <taxon>Bacillati</taxon>
        <taxon>Actinomycetota</taxon>
        <taxon>Actinomycetes</taxon>
        <taxon>Mycobacteriales</taxon>
        <taxon>Mycobacteriaceae</taxon>
        <taxon>Mycobacterium</taxon>
    </lineage>
</organism>
<comment type="caution">
    <text evidence="1">The sequence shown here is derived from an EMBL/GenBank/DDBJ whole genome shotgun (WGS) entry which is preliminary data.</text>
</comment>
<gene>
    <name evidence="1" type="ORF">MPRG_04960</name>
</gene>
<dbReference type="Proteomes" id="UP000465240">
    <property type="component" value="Unassembled WGS sequence"/>
</dbReference>
<reference evidence="1 2" key="1">
    <citation type="journal article" date="2019" name="Emerg. Microbes Infect.">
        <title>Comprehensive subspecies identification of 175 nontuberculous mycobacteria species based on 7547 genomic profiles.</title>
        <authorList>
            <person name="Matsumoto Y."/>
            <person name="Kinjo T."/>
            <person name="Motooka D."/>
            <person name="Nabeya D."/>
            <person name="Jung N."/>
            <person name="Uechi K."/>
            <person name="Horii T."/>
            <person name="Iida T."/>
            <person name="Fujita J."/>
            <person name="Nakamura S."/>
        </authorList>
    </citation>
    <scope>NUCLEOTIDE SEQUENCE [LARGE SCALE GENOMIC DNA]</scope>
    <source>
        <strain evidence="1 2">JCM 18565</strain>
    </source>
</reference>